<dbReference type="EMBL" id="CAJVPZ010059380">
    <property type="protein sequence ID" value="CAG8788988.1"/>
    <property type="molecule type" value="Genomic_DNA"/>
</dbReference>
<keyword evidence="2" id="KW-1185">Reference proteome</keyword>
<evidence type="ECO:0000313" key="2">
    <source>
        <dbReference type="Proteomes" id="UP000789396"/>
    </source>
</evidence>
<protein>
    <submittedName>
        <fullName evidence="1">13080_t:CDS:1</fullName>
    </submittedName>
</protein>
<comment type="caution">
    <text evidence="1">The sequence shown here is derived from an EMBL/GenBank/DDBJ whole genome shotgun (WGS) entry which is preliminary data.</text>
</comment>
<dbReference type="AlphaFoldDB" id="A0A9N9P5E2"/>
<proteinExistence type="predicted"/>
<evidence type="ECO:0000313" key="1">
    <source>
        <dbReference type="EMBL" id="CAG8788988.1"/>
    </source>
</evidence>
<sequence length="95" mass="10823">SDNISESNDKVLDKNSNHNLAFTSETDIESNFEVNNSKNSMADSKSMILFEDRDFNSPIKKNEARETHNESLDIEQNIDNLSVFDKILGCFQCKC</sequence>
<feature type="non-terminal residue" evidence="1">
    <location>
        <position position="1"/>
    </location>
</feature>
<dbReference type="Proteomes" id="UP000789396">
    <property type="component" value="Unassembled WGS sequence"/>
</dbReference>
<feature type="non-terminal residue" evidence="1">
    <location>
        <position position="95"/>
    </location>
</feature>
<organism evidence="1 2">
    <name type="scientific">Racocetra fulgida</name>
    <dbReference type="NCBI Taxonomy" id="60492"/>
    <lineage>
        <taxon>Eukaryota</taxon>
        <taxon>Fungi</taxon>
        <taxon>Fungi incertae sedis</taxon>
        <taxon>Mucoromycota</taxon>
        <taxon>Glomeromycotina</taxon>
        <taxon>Glomeromycetes</taxon>
        <taxon>Diversisporales</taxon>
        <taxon>Gigasporaceae</taxon>
        <taxon>Racocetra</taxon>
    </lineage>
</organism>
<accession>A0A9N9P5E2</accession>
<reference evidence="1" key="1">
    <citation type="submission" date="2021-06" db="EMBL/GenBank/DDBJ databases">
        <authorList>
            <person name="Kallberg Y."/>
            <person name="Tangrot J."/>
            <person name="Rosling A."/>
        </authorList>
    </citation>
    <scope>NUCLEOTIDE SEQUENCE</scope>
    <source>
        <strain evidence="1">IN212</strain>
    </source>
</reference>
<name>A0A9N9P5E2_9GLOM</name>
<gene>
    <name evidence="1" type="ORF">RFULGI_LOCUS16554</name>
</gene>